<evidence type="ECO:0000313" key="5">
    <source>
        <dbReference type="EMBL" id="KAF9447015.1"/>
    </source>
</evidence>
<keyword evidence="6" id="KW-1185">Reference proteome</keyword>
<evidence type="ECO:0000256" key="1">
    <source>
        <dbReference type="ARBA" id="ARBA00005706"/>
    </source>
</evidence>
<dbReference type="GO" id="GO:0140907">
    <property type="term" value="F:flavin-dependent halogenase activity"/>
    <property type="evidence" value="ECO:0007669"/>
    <property type="project" value="UniProtKB-ARBA"/>
</dbReference>
<comment type="catalytic activity">
    <reaction evidence="4">
        <text>melleolide F + FADH2 + chloride + O2 = 6'-chloromelleolide F + FAD + 2 H2O + H(+)</text>
        <dbReference type="Rhea" id="RHEA:67160"/>
        <dbReference type="ChEBI" id="CHEBI:15377"/>
        <dbReference type="ChEBI" id="CHEBI:15378"/>
        <dbReference type="ChEBI" id="CHEBI:15379"/>
        <dbReference type="ChEBI" id="CHEBI:17996"/>
        <dbReference type="ChEBI" id="CHEBI:57692"/>
        <dbReference type="ChEBI" id="CHEBI:58307"/>
        <dbReference type="ChEBI" id="CHEBI:167712"/>
        <dbReference type="ChEBI" id="CHEBI:167713"/>
    </reaction>
    <physiologicalReaction direction="left-to-right" evidence="4">
        <dbReference type="Rhea" id="RHEA:67161"/>
    </physiologicalReaction>
</comment>
<dbReference type="PANTHER" id="PTHR43747">
    <property type="entry name" value="FAD-BINDING PROTEIN"/>
    <property type="match status" value="1"/>
</dbReference>
<dbReference type="SUPFAM" id="SSF51905">
    <property type="entry name" value="FAD/NAD(P)-binding domain"/>
    <property type="match status" value="1"/>
</dbReference>
<organism evidence="5 6">
    <name type="scientific">Macrolepiota fuliginosa MF-IS2</name>
    <dbReference type="NCBI Taxonomy" id="1400762"/>
    <lineage>
        <taxon>Eukaryota</taxon>
        <taxon>Fungi</taxon>
        <taxon>Dikarya</taxon>
        <taxon>Basidiomycota</taxon>
        <taxon>Agaricomycotina</taxon>
        <taxon>Agaricomycetes</taxon>
        <taxon>Agaricomycetidae</taxon>
        <taxon>Agaricales</taxon>
        <taxon>Agaricineae</taxon>
        <taxon>Agaricaceae</taxon>
        <taxon>Macrolepiota</taxon>
    </lineage>
</organism>
<evidence type="ECO:0000256" key="2">
    <source>
        <dbReference type="ARBA" id="ARBA00023002"/>
    </source>
</evidence>
<accession>A0A9P5XAD2</accession>
<evidence type="ECO:0000256" key="3">
    <source>
        <dbReference type="ARBA" id="ARBA00023033"/>
    </source>
</evidence>
<dbReference type="PRINTS" id="PR00420">
    <property type="entry name" value="RNGMNOXGNASE"/>
</dbReference>
<dbReference type="InterPro" id="IPR036188">
    <property type="entry name" value="FAD/NAD-bd_sf"/>
</dbReference>
<gene>
    <name evidence="5" type="ORF">P691DRAFT_776438</name>
</gene>
<keyword evidence="3" id="KW-0503">Monooxygenase</keyword>
<protein>
    <submittedName>
        <fullName evidence="5">FAD/NAD(P)-binding domain-containing protein</fullName>
    </submittedName>
</protein>
<dbReference type="PANTHER" id="PTHR43747:SF5">
    <property type="entry name" value="FAD-BINDING DOMAIN-CONTAINING PROTEIN"/>
    <property type="match status" value="1"/>
</dbReference>
<sequence length="557" mass="61703">MSIPSNTTILVIGGGPSGSYAASALAREGFDTTLIEAAKFPRYHIGESMLPSLIPFSRFIEVEDKLRAANHALKRGAAVKFNQHKQEGYTDFVRGDERNASFNVIRSEFDEMLLRHAEESGAKVFEETKVAELKFADPKAAELRPTSAVWTRANGETGEIKFEYLVDASGRNGIMSTKYLKNRKMNQTLHNLACWGYWTEAGVYKPGTEREGAPWFEALTDESGWGWFIPLKGDKVSVGIVMDSSISAKKKAEGRKASPTGEHSLKDHYLEQIKLVPTLKKFLENANLKEDADHTIRSAADFSYAADRYAGDHYRLIGDASAFIDPFFSSGVHLALLGGLTSATSIAASIRGHCTEKEAWEFHDVKVATAYTKRLVLRHLSVDTAQRRRPGSSTMSRSPQHTLGKFLLVVMSAYKQIRNQNKTILADVDEVSFDRAFDILRPVIQGTADVGKKLTSDELEKTMEFCKDVFAPTDPEMIEAVGARLRPELLAPNAPIMSDEDIKKEAQGDEEIETVLHRVNARKPVNQLYQGPSNLQADDVNGLVARLVHGQLGLVRV</sequence>
<dbReference type="Gene3D" id="3.50.50.60">
    <property type="entry name" value="FAD/NAD(P)-binding domain"/>
    <property type="match status" value="1"/>
</dbReference>
<dbReference type="GO" id="GO:0044550">
    <property type="term" value="P:secondary metabolite biosynthetic process"/>
    <property type="evidence" value="ECO:0007669"/>
    <property type="project" value="UniProtKB-ARBA"/>
</dbReference>
<dbReference type="OrthoDB" id="3340390at2759"/>
<dbReference type="Proteomes" id="UP000807342">
    <property type="component" value="Unassembled WGS sequence"/>
</dbReference>
<dbReference type="Pfam" id="PF04820">
    <property type="entry name" value="Trp_halogenase"/>
    <property type="match status" value="2"/>
</dbReference>
<dbReference type="InterPro" id="IPR050816">
    <property type="entry name" value="Flavin-dep_Halogenase_NPB"/>
</dbReference>
<dbReference type="AlphaFoldDB" id="A0A9P5XAD2"/>
<reference evidence="5" key="1">
    <citation type="submission" date="2020-11" db="EMBL/GenBank/DDBJ databases">
        <authorList>
            <consortium name="DOE Joint Genome Institute"/>
            <person name="Ahrendt S."/>
            <person name="Riley R."/>
            <person name="Andreopoulos W."/>
            <person name="Labutti K."/>
            <person name="Pangilinan J."/>
            <person name="Ruiz-Duenas F.J."/>
            <person name="Barrasa J.M."/>
            <person name="Sanchez-Garcia M."/>
            <person name="Camarero S."/>
            <person name="Miyauchi S."/>
            <person name="Serrano A."/>
            <person name="Linde D."/>
            <person name="Babiker R."/>
            <person name="Drula E."/>
            <person name="Ayuso-Fernandez I."/>
            <person name="Pacheco R."/>
            <person name="Padilla G."/>
            <person name="Ferreira P."/>
            <person name="Barriuso J."/>
            <person name="Kellner H."/>
            <person name="Castanera R."/>
            <person name="Alfaro M."/>
            <person name="Ramirez L."/>
            <person name="Pisabarro A.G."/>
            <person name="Kuo A."/>
            <person name="Tritt A."/>
            <person name="Lipzen A."/>
            <person name="He G."/>
            <person name="Yan M."/>
            <person name="Ng V."/>
            <person name="Cullen D."/>
            <person name="Martin F."/>
            <person name="Rosso M.-N."/>
            <person name="Henrissat B."/>
            <person name="Hibbett D."/>
            <person name="Martinez A.T."/>
            <person name="Grigoriev I.V."/>
        </authorList>
    </citation>
    <scope>NUCLEOTIDE SEQUENCE</scope>
    <source>
        <strain evidence="5">MF-IS2</strain>
    </source>
</reference>
<keyword evidence="2" id="KW-0560">Oxidoreductase</keyword>
<dbReference type="EMBL" id="MU151219">
    <property type="protein sequence ID" value="KAF9447015.1"/>
    <property type="molecule type" value="Genomic_DNA"/>
</dbReference>
<name>A0A9P5XAD2_9AGAR</name>
<proteinExistence type="inferred from homology"/>
<comment type="similarity">
    <text evidence="1">Belongs to the flavin-dependent halogenase family.</text>
</comment>
<comment type="caution">
    <text evidence="5">The sequence shown here is derived from an EMBL/GenBank/DDBJ whole genome shotgun (WGS) entry which is preliminary data.</text>
</comment>
<dbReference type="GO" id="GO:0004497">
    <property type="term" value="F:monooxygenase activity"/>
    <property type="evidence" value="ECO:0007669"/>
    <property type="project" value="UniProtKB-KW"/>
</dbReference>
<dbReference type="InterPro" id="IPR006905">
    <property type="entry name" value="Flavin_halogenase"/>
</dbReference>
<evidence type="ECO:0000313" key="6">
    <source>
        <dbReference type="Proteomes" id="UP000807342"/>
    </source>
</evidence>
<evidence type="ECO:0000256" key="4">
    <source>
        <dbReference type="ARBA" id="ARBA00049364"/>
    </source>
</evidence>